<dbReference type="EMBL" id="CP014671">
    <property type="protein sequence ID" value="ANX02995.1"/>
    <property type="molecule type" value="Genomic_DNA"/>
</dbReference>
<proteinExistence type="predicted"/>
<evidence type="ECO:0000256" key="1">
    <source>
        <dbReference type="ARBA" id="ARBA00023002"/>
    </source>
</evidence>
<dbReference type="OrthoDB" id="9805416at2"/>
<dbReference type="PANTHER" id="PTHR43333">
    <property type="entry name" value="2-HACID_DH_C DOMAIN-CONTAINING PROTEIN"/>
    <property type="match status" value="1"/>
</dbReference>
<dbReference type="GO" id="GO:0051287">
    <property type="term" value="F:NAD binding"/>
    <property type="evidence" value="ECO:0007669"/>
    <property type="project" value="InterPro"/>
</dbReference>
<keyword evidence="5" id="KW-1185">Reference proteome</keyword>
<dbReference type="GO" id="GO:0016616">
    <property type="term" value="F:oxidoreductase activity, acting on the CH-OH group of donors, NAD or NADP as acceptor"/>
    <property type="evidence" value="ECO:0007669"/>
    <property type="project" value="UniProtKB-ARBA"/>
</dbReference>
<dbReference type="InParanoid" id="A0A1B1YQF2"/>
<dbReference type="InterPro" id="IPR006140">
    <property type="entry name" value="D-isomer_DH_NAD-bd"/>
</dbReference>
<dbReference type="CDD" id="cd12165">
    <property type="entry name" value="2-Hacid_dh_6"/>
    <property type="match status" value="1"/>
</dbReference>
<organism evidence="4 5">
    <name type="scientific">Immundisolibacter cernigliae</name>
    <dbReference type="NCBI Taxonomy" id="1810504"/>
    <lineage>
        <taxon>Bacteria</taxon>
        <taxon>Pseudomonadati</taxon>
        <taxon>Pseudomonadota</taxon>
        <taxon>Gammaproteobacteria</taxon>
        <taxon>Immundisolibacterales</taxon>
        <taxon>Immundisolibacteraceae</taxon>
        <taxon>Immundisolibacter</taxon>
    </lineage>
</organism>
<dbReference type="PROSITE" id="PS00671">
    <property type="entry name" value="D_2_HYDROXYACID_DH_3"/>
    <property type="match status" value="1"/>
</dbReference>
<dbReference type="SUPFAM" id="SSF52283">
    <property type="entry name" value="Formate/glycerate dehydrogenase catalytic domain-like"/>
    <property type="match status" value="1"/>
</dbReference>
<gene>
    <name evidence="4" type="ORF">PG2T_01510</name>
</gene>
<reference evidence="5" key="1">
    <citation type="submission" date="2016-03" db="EMBL/GenBank/DDBJ databases">
        <title>Complete genome sequence of Solimmundus cernigliae, representing a novel lineage of polycyclic aromatic hydrocarbon degraders within the Gammaproteobacteria.</title>
        <authorList>
            <person name="Singleton D.R."/>
            <person name="Dickey A.N."/>
            <person name="Scholl E.H."/>
            <person name="Wright F.A."/>
            <person name="Aitken M.D."/>
        </authorList>
    </citation>
    <scope>NUCLEOTIDE SEQUENCE [LARGE SCALE GENOMIC DNA]</scope>
    <source>
        <strain evidence="5">TR3.2</strain>
    </source>
</reference>
<dbReference type="InterPro" id="IPR029753">
    <property type="entry name" value="D-isomer_DH_CS"/>
</dbReference>
<dbReference type="KEGG" id="gbi:PG2T_01510"/>
<dbReference type="Proteomes" id="UP000092952">
    <property type="component" value="Chromosome"/>
</dbReference>
<dbReference type="SUPFAM" id="SSF51735">
    <property type="entry name" value="NAD(P)-binding Rossmann-fold domains"/>
    <property type="match status" value="1"/>
</dbReference>
<name>A0A1B1YQF2_9GAMM</name>
<evidence type="ECO:0000259" key="3">
    <source>
        <dbReference type="Pfam" id="PF02826"/>
    </source>
</evidence>
<sequence>MTQPTLMVTIGDELRPLVEARLGSLAQIQFLGDVPAAQRQSALAAADVLFCLRPQMEIGDDWPNDPAWRFVQFMSAGVDHIDLSKFPPTAQLASNAGGFSEPMAEHILAMALALSKKLLYNHHRMQQGVFDQLSDTGTLRGKTAAIIGFGGIGQATAELLRLLDMRILAVNRSGRSDHPADLVGTLDQLETVLRAADVVVICLPLTPGTVGLIGARELGWLKPDAMLINVARGEIVDQKALYDWLVANPQASAGIDAWWVEPFRHGEFRMDYPFLDLPNVIGSPHNSPRAPGGGKISAERACDNIARFLRGEQPHGLLDPASANMA</sequence>
<protein>
    <recommendedName>
        <fullName evidence="3">D-isomer specific 2-hydroxyacid dehydrogenase NAD-binding domain-containing protein</fullName>
    </recommendedName>
</protein>
<dbReference type="PANTHER" id="PTHR43333:SF1">
    <property type="entry name" value="D-ISOMER SPECIFIC 2-HYDROXYACID DEHYDROGENASE NAD-BINDING DOMAIN-CONTAINING PROTEIN"/>
    <property type="match status" value="1"/>
</dbReference>
<dbReference type="STRING" id="1810504.PG2T_01510"/>
<dbReference type="InterPro" id="IPR036291">
    <property type="entry name" value="NAD(P)-bd_dom_sf"/>
</dbReference>
<feature type="domain" description="D-isomer specific 2-hydroxyacid dehydrogenase NAD-binding" evidence="3">
    <location>
        <begin position="108"/>
        <end position="286"/>
    </location>
</feature>
<evidence type="ECO:0000256" key="2">
    <source>
        <dbReference type="ARBA" id="ARBA00023027"/>
    </source>
</evidence>
<evidence type="ECO:0000313" key="4">
    <source>
        <dbReference type="EMBL" id="ANX02995.1"/>
    </source>
</evidence>
<dbReference type="RefSeq" id="WP_068802507.1">
    <property type="nucleotide sequence ID" value="NZ_CP014671.1"/>
</dbReference>
<keyword evidence="1" id="KW-0560">Oxidoreductase</keyword>
<dbReference type="AlphaFoldDB" id="A0A1B1YQF2"/>
<evidence type="ECO:0000313" key="5">
    <source>
        <dbReference type="Proteomes" id="UP000092952"/>
    </source>
</evidence>
<dbReference type="Pfam" id="PF02826">
    <property type="entry name" value="2-Hacid_dh_C"/>
    <property type="match status" value="1"/>
</dbReference>
<keyword evidence="2" id="KW-0520">NAD</keyword>
<accession>A0A1B1YQF2</accession>
<dbReference type="Gene3D" id="3.40.50.720">
    <property type="entry name" value="NAD(P)-binding Rossmann-like Domain"/>
    <property type="match status" value="2"/>
</dbReference>